<comment type="caution">
    <text evidence="3">The sequence shown here is derived from an EMBL/GenBank/DDBJ whole genome shotgun (WGS) entry which is preliminary data.</text>
</comment>
<dbReference type="Proteomes" id="UP000037136">
    <property type="component" value="Unassembled WGS sequence"/>
</dbReference>
<accession>A0A2A9P9E2</accession>
<gene>
    <name evidence="3" type="ORF">XA68_14114</name>
</gene>
<dbReference type="OrthoDB" id="2308815at2759"/>
<dbReference type="InterPro" id="IPR003673">
    <property type="entry name" value="CoA-Trfase_fam_III"/>
</dbReference>
<evidence type="ECO:0000313" key="4">
    <source>
        <dbReference type="Proteomes" id="UP000037136"/>
    </source>
</evidence>
<dbReference type="PANTHER" id="PTHR48229:SF1">
    <property type="entry name" value="ALPHA METHYLACYL-COA RACEMASE-RELATED"/>
    <property type="match status" value="1"/>
</dbReference>
<dbReference type="PANTHER" id="PTHR48229">
    <property type="entry name" value="CAIB/BAIF FAMILY ENZYME (AFU_ORTHOLOGUE AFUA_1G05360)-RELATED"/>
    <property type="match status" value="1"/>
</dbReference>
<dbReference type="Pfam" id="PF02515">
    <property type="entry name" value="CoA_transf_3"/>
    <property type="match status" value="1"/>
</dbReference>
<evidence type="ECO:0000313" key="3">
    <source>
        <dbReference type="EMBL" id="PFH58135.1"/>
    </source>
</evidence>
<dbReference type="Gene3D" id="3.40.50.10540">
    <property type="entry name" value="Crotonobetainyl-coa:carnitine coa-transferase, domain 1"/>
    <property type="match status" value="1"/>
</dbReference>
<dbReference type="AlphaFoldDB" id="A0A2A9P9E2"/>
<comment type="similarity">
    <text evidence="1">Belongs to the CoA-transferase III family.</text>
</comment>
<evidence type="ECO:0000256" key="2">
    <source>
        <dbReference type="SAM" id="MobiDB-lite"/>
    </source>
</evidence>
<evidence type="ECO:0000256" key="1">
    <source>
        <dbReference type="ARBA" id="ARBA00008383"/>
    </source>
</evidence>
<dbReference type="STRING" id="268505.A0A2A9P9E2"/>
<dbReference type="InterPro" id="IPR023606">
    <property type="entry name" value="CoA-Trfase_III_dom_1_sf"/>
</dbReference>
<feature type="region of interest" description="Disordered" evidence="2">
    <location>
        <begin position="546"/>
        <end position="575"/>
    </location>
</feature>
<dbReference type="SUPFAM" id="SSF89796">
    <property type="entry name" value="CoA-transferase family III (CaiB/BaiF)"/>
    <property type="match status" value="2"/>
</dbReference>
<organism evidence="3 4">
    <name type="scientific">Ophiocordyceps unilateralis</name>
    <name type="common">Zombie-ant fungus</name>
    <name type="synonym">Torrubia unilateralis</name>
    <dbReference type="NCBI Taxonomy" id="268505"/>
    <lineage>
        <taxon>Eukaryota</taxon>
        <taxon>Fungi</taxon>
        <taxon>Dikarya</taxon>
        <taxon>Ascomycota</taxon>
        <taxon>Pezizomycotina</taxon>
        <taxon>Sordariomycetes</taxon>
        <taxon>Hypocreomycetidae</taxon>
        <taxon>Hypocreales</taxon>
        <taxon>Ophiocordycipitaceae</taxon>
        <taxon>Ophiocordyceps</taxon>
    </lineage>
</organism>
<proteinExistence type="inferred from homology"/>
<reference evidence="3 4" key="1">
    <citation type="journal article" date="2015" name="BMC Genomics">
        <title>Gene expression during zombie ant biting behavior reflects the complexity underlying fungal parasitic behavioral manipulation.</title>
        <authorList>
            <person name="de Bekker C."/>
            <person name="Ohm R.A."/>
            <person name="Loreto R.G."/>
            <person name="Sebastian A."/>
            <person name="Albert I."/>
            <person name="Merrow M."/>
            <person name="Brachmann A."/>
            <person name="Hughes D.P."/>
        </authorList>
    </citation>
    <scope>NUCLEOTIDE SEQUENCE [LARGE SCALE GENOMIC DNA]</scope>
    <source>
        <strain evidence="3 4">SC16a</strain>
    </source>
</reference>
<protein>
    <submittedName>
        <fullName evidence="3">Uncharacterized protein</fullName>
    </submittedName>
</protein>
<keyword evidence="4" id="KW-1185">Reference proteome</keyword>
<reference evidence="3 4" key="2">
    <citation type="journal article" date="2017" name="Sci. Rep.">
        <title>Ant-infecting Ophiocordyceps genomes reveal a high diversity of potential behavioral manipulation genes and a possible major role for enterotoxins.</title>
        <authorList>
            <person name="de Bekker C."/>
            <person name="Ohm R.A."/>
            <person name="Evans H.C."/>
            <person name="Brachmann A."/>
            <person name="Hughes D.P."/>
        </authorList>
    </citation>
    <scope>NUCLEOTIDE SEQUENCE [LARGE SCALE GENOMIC DNA]</scope>
    <source>
        <strain evidence="3 4">SC16a</strain>
    </source>
</reference>
<dbReference type="InterPro" id="IPR052985">
    <property type="entry name" value="CoA-trans_III_biosynth/detox"/>
</dbReference>
<dbReference type="EMBL" id="LAZP02000324">
    <property type="protein sequence ID" value="PFH58135.1"/>
    <property type="molecule type" value="Genomic_DNA"/>
</dbReference>
<dbReference type="GO" id="GO:0003824">
    <property type="term" value="F:catalytic activity"/>
    <property type="evidence" value="ECO:0007669"/>
    <property type="project" value="InterPro"/>
</dbReference>
<name>A0A2A9P9E2_OPHUN</name>
<sequence>MASSINADYSSTAESAKVLSLLVSLVDDVSLPPSAAAKCSLVRFRAARDQPYFPIPFKESETAAALKAVEACVAALLADTRLGQSRRRDVVVDHEKTTAFLFQAYLATIGGRGKLDSDVRSFLKVDDDDAKDTDYLQAQSNPYRRMAANLYATAEEGEYYHIHGSLEASTTLRMIGLSPWRPDLETHDAIVDVIESAVRRHTVAELETLNAQHRQAGVKAWKHEDFLGTPHGQAIWDSPPWTVEQLEHGTPPQPLPQPGPRLLAGIRVLELCRIIAGPVMGRILAEYGAEVVKVTGPGLSDVPFFQVDGNMGKRAAELDLKSPEGRAAFDRLLDSADVVLDGYRPGALDALGYGASQLARRATERGRGFVYVAENCFGNRGDCKRPPSTDKPFHLQVSGIAWDQGRFMGLDEPVVPPFPISDYGTGCMGAIAALVGLFHRSTRGGSWLGNTSLLQYDLLLYKAGPLPDPVQRRLRNQAGDEFLALRHADSVDAVSAAALRRMRALFPDFFQQSRFLDRWFAKAYAAEVAVVRPVVEIGGLELRFDRASRPNGSDEPSWEFGGDGDRRLSWPDAVG</sequence>